<dbReference type="EMBL" id="CP002584">
    <property type="protein sequence ID" value="ADZ78677.1"/>
    <property type="molecule type" value="Genomic_DNA"/>
</dbReference>
<evidence type="ECO:0000313" key="1">
    <source>
        <dbReference type="EMBL" id="ADZ78677.1"/>
    </source>
</evidence>
<gene>
    <name evidence="1" type="ordered locus">Sph21_2118</name>
</gene>
<organism evidence="1">
    <name type="scientific">Sphingobacterium sp. (strain 21)</name>
    <dbReference type="NCBI Taxonomy" id="743722"/>
    <lineage>
        <taxon>Bacteria</taxon>
        <taxon>Pseudomonadati</taxon>
        <taxon>Bacteroidota</taxon>
        <taxon>Sphingobacteriia</taxon>
        <taxon>Sphingobacteriales</taxon>
        <taxon>Sphingobacteriaceae</taxon>
        <taxon>Sphingobacterium</taxon>
    </lineage>
</organism>
<dbReference type="HOGENOM" id="CLU_2289868_0_0_10"/>
<protein>
    <submittedName>
        <fullName evidence="1">Uncharacterized protein</fullName>
    </submittedName>
</protein>
<dbReference type="KEGG" id="shg:Sph21_2118"/>
<name>F4CBT5_SPHS2</name>
<dbReference type="PATRIC" id="fig|743722.3.peg.2260"/>
<reference evidence="1" key="1">
    <citation type="submission" date="2011-03" db="EMBL/GenBank/DDBJ databases">
        <title>Complete sequence of Sphingobacterium sp. 21.</title>
        <authorList>
            <consortium name="US DOE Joint Genome Institute"/>
            <person name="Lucas S."/>
            <person name="Copeland A."/>
            <person name="Lapidus A."/>
            <person name="Cheng J.-F."/>
            <person name="Goodwin L."/>
            <person name="Pitluck S."/>
            <person name="Davenport K."/>
            <person name="Detter J.C."/>
            <person name="Han C."/>
            <person name="Tapia R."/>
            <person name="Land M."/>
            <person name="Hauser L."/>
            <person name="Kyrpides N."/>
            <person name="Ivanova N."/>
            <person name="Ovchinnikova G."/>
            <person name="Pagani I."/>
            <person name="Siebers A.K."/>
            <person name="Allgaier M."/>
            <person name="Thelen M.P."/>
            <person name="Hugenholtz P."/>
            <person name="Woyke T."/>
        </authorList>
    </citation>
    <scope>NUCLEOTIDE SEQUENCE</scope>
    <source>
        <strain evidence="1">21</strain>
    </source>
</reference>
<accession>F4CBT5</accession>
<sequence length="101" mass="11542">MSGHTQIKDPNGEAIILPYTISKKEVQLAVYGISGKEYRLITYRGTQQVDFTITYSKGHWIQLDKNNRVILKANRIYELLLSIYTLEDVVKKNKKLAASVV</sequence>
<dbReference type="AlphaFoldDB" id="F4CBT5"/>
<proteinExistence type="predicted"/>